<comment type="caution">
    <text evidence="2">The sequence shown here is derived from an EMBL/GenBank/DDBJ whole genome shotgun (WGS) entry which is preliminary data.</text>
</comment>
<organism evidence="2 3">
    <name type="scientific">Antrihabitans stalagmiti</name>
    <dbReference type="NCBI Taxonomy" id="2799499"/>
    <lineage>
        <taxon>Bacteria</taxon>
        <taxon>Bacillati</taxon>
        <taxon>Actinomycetota</taxon>
        <taxon>Actinomycetes</taxon>
        <taxon>Mycobacteriales</taxon>
        <taxon>Nocardiaceae</taxon>
        <taxon>Antrihabitans</taxon>
    </lineage>
</organism>
<keyword evidence="1" id="KW-1133">Transmembrane helix</keyword>
<keyword evidence="1" id="KW-0812">Transmembrane</keyword>
<feature type="transmembrane region" description="Helical" evidence="1">
    <location>
        <begin position="16"/>
        <end position="35"/>
    </location>
</feature>
<proteinExistence type="predicted"/>
<sequence length="194" mass="20419">MACIAALPADNALDQVSALAIVVVGVAGWTLRVWYRSARRVPLGTAASVRRVRQQHRLTSRSWLEIDGKTWLPVFFDPALVTLPSPVTAEVSTTTIGWNGHVFMVSGRALSAEPPGRLIDNPLAPDADAAERGAVAARPLRRLLLDAQSAVVGPFVGLFWVYLVGGGIPAFVGATCVGAAVAIWASAIRGSDPS</sequence>
<feature type="transmembrane region" description="Helical" evidence="1">
    <location>
        <begin position="143"/>
        <end position="162"/>
    </location>
</feature>
<dbReference type="AlphaFoldDB" id="A0A934NR26"/>
<name>A0A934NR26_9NOCA</name>
<dbReference type="Proteomes" id="UP000655868">
    <property type="component" value="Unassembled WGS sequence"/>
</dbReference>
<evidence type="ECO:0000313" key="2">
    <source>
        <dbReference type="EMBL" id="MBJ8339896.1"/>
    </source>
</evidence>
<accession>A0A934NR26</accession>
<evidence type="ECO:0000256" key="1">
    <source>
        <dbReference type="SAM" id="Phobius"/>
    </source>
</evidence>
<keyword evidence="3" id="KW-1185">Reference proteome</keyword>
<protein>
    <submittedName>
        <fullName evidence="2">Uncharacterized protein</fullName>
    </submittedName>
</protein>
<evidence type="ECO:0000313" key="3">
    <source>
        <dbReference type="Proteomes" id="UP000655868"/>
    </source>
</evidence>
<reference evidence="2" key="1">
    <citation type="submission" date="2020-12" db="EMBL/GenBank/DDBJ databases">
        <title>Antrihabitans popcorni sp. nov. and Antrihabitans auranticaus sp. nov., isolated from a larva cave.</title>
        <authorList>
            <person name="Lee S.D."/>
            <person name="Kim I.S."/>
        </authorList>
    </citation>
    <scope>NUCLEOTIDE SEQUENCE</scope>
    <source>
        <strain evidence="2">YC3-6</strain>
    </source>
</reference>
<dbReference type="EMBL" id="JAEMNV010000004">
    <property type="protein sequence ID" value="MBJ8339896.1"/>
    <property type="molecule type" value="Genomic_DNA"/>
</dbReference>
<gene>
    <name evidence="2" type="ORF">JGU71_13450</name>
</gene>
<keyword evidence="1" id="KW-0472">Membrane</keyword>